<keyword evidence="2" id="KW-1133">Transmembrane helix</keyword>
<evidence type="ECO:0000256" key="1">
    <source>
        <dbReference type="SAM" id="MobiDB-lite"/>
    </source>
</evidence>
<feature type="compositionally biased region" description="Polar residues" evidence="1">
    <location>
        <begin position="90"/>
        <end position="99"/>
    </location>
</feature>
<evidence type="ECO:0008006" key="6">
    <source>
        <dbReference type="Google" id="ProtNLM"/>
    </source>
</evidence>
<evidence type="ECO:0000313" key="5">
    <source>
        <dbReference type="Proteomes" id="UP001258017"/>
    </source>
</evidence>
<feature type="region of interest" description="Disordered" evidence="1">
    <location>
        <begin position="78"/>
        <end position="115"/>
    </location>
</feature>
<evidence type="ECO:0000313" key="4">
    <source>
        <dbReference type="EMBL" id="KAK2579919.1"/>
    </source>
</evidence>
<dbReference type="Proteomes" id="UP001258017">
    <property type="component" value="Unassembled WGS sequence"/>
</dbReference>
<keyword evidence="2" id="KW-0812">Transmembrane</keyword>
<accession>A0AAD9VMI8</accession>
<gene>
    <name evidence="4" type="ORF">KPH14_007599</name>
</gene>
<evidence type="ECO:0000256" key="3">
    <source>
        <dbReference type="SAM" id="SignalP"/>
    </source>
</evidence>
<dbReference type="Pfam" id="PF07898">
    <property type="entry name" value="DUF1676"/>
    <property type="match status" value="1"/>
</dbReference>
<keyword evidence="2" id="KW-0472">Membrane</keyword>
<feature type="transmembrane region" description="Helical" evidence="2">
    <location>
        <begin position="145"/>
        <end position="165"/>
    </location>
</feature>
<feature type="signal peptide" evidence="3">
    <location>
        <begin position="1"/>
        <end position="22"/>
    </location>
</feature>
<keyword evidence="3" id="KW-0732">Signal</keyword>
<reference evidence="4" key="1">
    <citation type="submission" date="2021-08" db="EMBL/GenBank/DDBJ databases">
        <authorList>
            <person name="Misof B."/>
            <person name="Oliver O."/>
            <person name="Podsiadlowski L."/>
            <person name="Donath A."/>
            <person name="Peters R."/>
            <person name="Mayer C."/>
            <person name="Rust J."/>
            <person name="Gunkel S."/>
            <person name="Lesny P."/>
            <person name="Martin S."/>
            <person name="Oeyen J.P."/>
            <person name="Petersen M."/>
            <person name="Panagiotis P."/>
            <person name="Wilbrandt J."/>
            <person name="Tanja T."/>
        </authorList>
    </citation>
    <scope>NUCLEOTIDE SEQUENCE</scope>
    <source>
        <strain evidence="4">GBR_01_08_01A</strain>
        <tissue evidence="4">Thorax + abdomen</tissue>
    </source>
</reference>
<reference evidence="4" key="2">
    <citation type="journal article" date="2023" name="Commun. Biol.">
        <title>Intrasexual cuticular hydrocarbon dimorphism in a wasp sheds light on hydrocarbon biosynthesis genes in Hymenoptera.</title>
        <authorList>
            <person name="Moris V.C."/>
            <person name="Podsiadlowski L."/>
            <person name="Martin S."/>
            <person name="Oeyen J.P."/>
            <person name="Donath A."/>
            <person name="Petersen M."/>
            <person name="Wilbrandt J."/>
            <person name="Misof B."/>
            <person name="Liedtke D."/>
            <person name="Thamm M."/>
            <person name="Scheiner R."/>
            <person name="Schmitt T."/>
            <person name="Niehuis O."/>
        </authorList>
    </citation>
    <scope>NUCLEOTIDE SEQUENCE</scope>
    <source>
        <strain evidence="4">GBR_01_08_01A</strain>
    </source>
</reference>
<feature type="chain" id="PRO_5042056798" description="Transmembrane protein" evidence="3">
    <location>
        <begin position="23"/>
        <end position="168"/>
    </location>
</feature>
<dbReference type="EMBL" id="JAIFRP010000073">
    <property type="protein sequence ID" value="KAK2579919.1"/>
    <property type="molecule type" value="Genomic_DNA"/>
</dbReference>
<feature type="transmembrane region" description="Helical" evidence="2">
    <location>
        <begin position="119"/>
        <end position="139"/>
    </location>
</feature>
<comment type="caution">
    <text evidence="4">The sequence shown here is derived from an EMBL/GenBank/DDBJ whole genome shotgun (WGS) entry which is preliminary data.</text>
</comment>
<proteinExistence type="predicted"/>
<name>A0AAD9VMI8_9HYME</name>
<evidence type="ECO:0000256" key="2">
    <source>
        <dbReference type="SAM" id="Phobius"/>
    </source>
</evidence>
<keyword evidence="5" id="KW-1185">Reference proteome</keyword>
<protein>
    <recommendedName>
        <fullName evidence="6">Transmembrane protein</fullName>
    </recommendedName>
</protein>
<sequence>MRTKTNLVAFLLLALFCCLARALQNAETISTVEEEDTKERTEERISELRAMPNSAKIIKASNKLSTHGGIVLSHINQLKKDPSKKDRKQNVSTKTTNGKTDSELRGRPKRKKRRKRNRALMALLLAYKMKFIALIPTMLGGLVLLIGKALLAGFFFALFAAVLSLRSH</sequence>
<organism evidence="4 5">
    <name type="scientific">Odynerus spinipes</name>
    <dbReference type="NCBI Taxonomy" id="1348599"/>
    <lineage>
        <taxon>Eukaryota</taxon>
        <taxon>Metazoa</taxon>
        <taxon>Ecdysozoa</taxon>
        <taxon>Arthropoda</taxon>
        <taxon>Hexapoda</taxon>
        <taxon>Insecta</taxon>
        <taxon>Pterygota</taxon>
        <taxon>Neoptera</taxon>
        <taxon>Endopterygota</taxon>
        <taxon>Hymenoptera</taxon>
        <taxon>Apocrita</taxon>
        <taxon>Aculeata</taxon>
        <taxon>Vespoidea</taxon>
        <taxon>Vespidae</taxon>
        <taxon>Eumeninae</taxon>
        <taxon>Odynerus</taxon>
    </lineage>
</organism>
<dbReference type="InterPro" id="IPR012464">
    <property type="entry name" value="DUF1676"/>
</dbReference>
<dbReference type="AlphaFoldDB" id="A0AAD9VMI8"/>